<dbReference type="PROSITE" id="PS52016">
    <property type="entry name" value="TONB_DEPENDENT_REC_3"/>
    <property type="match status" value="1"/>
</dbReference>
<evidence type="ECO:0000256" key="6">
    <source>
        <dbReference type="ARBA" id="ARBA00022729"/>
    </source>
</evidence>
<dbReference type="PANTHER" id="PTHR32552:SF89">
    <property type="entry name" value="CATECHOLATE SIDEROPHORE RECEPTOR FIU"/>
    <property type="match status" value="1"/>
</dbReference>
<evidence type="ECO:0000256" key="3">
    <source>
        <dbReference type="ARBA" id="ARBA00022452"/>
    </source>
</evidence>
<evidence type="ECO:0000259" key="15">
    <source>
        <dbReference type="Pfam" id="PF07660"/>
    </source>
</evidence>
<evidence type="ECO:0000256" key="12">
    <source>
        <dbReference type="PROSITE-ProRule" id="PRU01360"/>
    </source>
</evidence>
<evidence type="ECO:0000256" key="1">
    <source>
        <dbReference type="ARBA" id="ARBA00004571"/>
    </source>
</evidence>
<name>A0A7W5ZM90_9BACT</name>
<comment type="subcellular location">
    <subcellularLocation>
        <location evidence="1 12">Cell outer membrane</location>
        <topology evidence="1 12">Multi-pass membrane protein</topology>
    </subcellularLocation>
</comment>
<accession>A0A7W5ZM90</accession>
<feature type="domain" description="TonB-dependent receptor-like beta-barrel" evidence="14">
    <location>
        <begin position="492"/>
        <end position="920"/>
    </location>
</feature>
<keyword evidence="7" id="KW-0408">Iron</keyword>
<evidence type="ECO:0000256" key="2">
    <source>
        <dbReference type="ARBA" id="ARBA00022448"/>
    </source>
</evidence>
<evidence type="ECO:0000256" key="10">
    <source>
        <dbReference type="ARBA" id="ARBA00023136"/>
    </source>
</evidence>
<dbReference type="InterPro" id="IPR008969">
    <property type="entry name" value="CarboxyPept-like_regulatory"/>
</dbReference>
<dbReference type="Gene3D" id="2.60.40.1120">
    <property type="entry name" value="Carboxypeptidase-like, regulatory domain"/>
    <property type="match status" value="1"/>
</dbReference>
<keyword evidence="11 12" id="KW-0998">Cell outer membrane</keyword>
<keyword evidence="4" id="KW-0410">Iron transport</keyword>
<keyword evidence="2 12" id="KW-0813">Transport</keyword>
<dbReference type="AlphaFoldDB" id="A0A7W5ZM90"/>
<gene>
    <name evidence="17" type="ORF">FHS57_003478</name>
</gene>
<dbReference type="Gene3D" id="3.55.50.30">
    <property type="match status" value="1"/>
</dbReference>
<dbReference type="Pfam" id="PF07715">
    <property type="entry name" value="Plug"/>
    <property type="match status" value="1"/>
</dbReference>
<evidence type="ECO:0000256" key="5">
    <source>
        <dbReference type="ARBA" id="ARBA00022692"/>
    </source>
</evidence>
<keyword evidence="10 12" id="KW-0472">Membrane</keyword>
<dbReference type="GO" id="GO:0015344">
    <property type="term" value="F:siderophore uptake transmembrane transporter activity"/>
    <property type="evidence" value="ECO:0007669"/>
    <property type="project" value="TreeGrafter"/>
</dbReference>
<keyword evidence="18" id="KW-1185">Reference proteome</keyword>
<dbReference type="Gene3D" id="2.40.170.20">
    <property type="entry name" value="TonB-dependent receptor, beta-barrel domain"/>
    <property type="match status" value="1"/>
</dbReference>
<dbReference type="InterPro" id="IPR036942">
    <property type="entry name" value="Beta-barrel_TonB_sf"/>
</dbReference>
<keyword evidence="9 13" id="KW-0798">TonB box</keyword>
<evidence type="ECO:0000256" key="4">
    <source>
        <dbReference type="ARBA" id="ARBA00022496"/>
    </source>
</evidence>
<evidence type="ECO:0000256" key="8">
    <source>
        <dbReference type="ARBA" id="ARBA00023065"/>
    </source>
</evidence>
<dbReference type="PANTHER" id="PTHR32552">
    <property type="entry name" value="FERRICHROME IRON RECEPTOR-RELATED"/>
    <property type="match status" value="1"/>
</dbReference>
<dbReference type="InterPro" id="IPR012910">
    <property type="entry name" value="Plug_dom"/>
</dbReference>
<dbReference type="Pfam" id="PF00593">
    <property type="entry name" value="TonB_dep_Rec_b-barrel"/>
    <property type="match status" value="1"/>
</dbReference>
<dbReference type="SUPFAM" id="SSF49464">
    <property type="entry name" value="Carboxypeptidase regulatory domain-like"/>
    <property type="match status" value="1"/>
</dbReference>
<protein>
    <recommendedName>
        <fullName evidence="19">TonB-dependent receptor</fullName>
    </recommendedName>
</protein>
<feature type="domain" description="Secretin/TonB short N-terminal" evidence="15">
    <location>
        <begin position="70"/>
        <end position="118"/>
    </location>
</feature>
<dbReference type="Proteomes" id="UP000541352">
    <property type="component" value="Unassembled WGS sequence"/>
</dbReference>
<dbReference type="InterPro" id="IPR011662">
    <property type="entry name" value="Secretin/TonB_short_N"/>
</dbReference>
<keyword evidence="8" id="KW-0406">Ion transport</keyword>
<keyword evidence="3 12" id="KW-1134">Transmembrane beta strand</keyword>
<dbReference type="InterPro" id="IPR037066">
    <property type="entry name" value="Plug_dom_sf"/>
</dbReference>
<dbReference type="Pfam" id="PF07660">
    <property type="entry name" value="STN"/>
    <property type="match status" value="1"/>
</dbReference>
<evidence type="ECO:0000259" key="16">
    <source>
        <dbReference type="Pfam" id="PF07715"/>
    </source>
</evidence>
<dbReference type="GO" id="GO:0009279">
    <property type="term" value="C:cell outer membrane"/>
    <property type="evidence" value="ECO:0007669"/>
    <property type="project" value="UniProtKB-SubCell"/>
</dbReference>
<keyword evidence="5 12" id="KW-0812">Transmembrane</keyword>
<evidence type="ECO:0000256" key="9">
    <source>
        <dbReference type="ARBA" id="ARBA00023077"/>
    </source>
</evidence>
<dbReference type="Gene3D" id="2.170.130.10">
    <property type="entry name" value="TonB-dependent receptor, plug domain"/>
    <property type="match status" value="1"/>
</dbReference>
<dbReference type="RefSeq" id="WP_183975796.1">
    <property type="nucleotide sequence ID" value="NZ_JACIBY010000007.1"/>
</dbReference>
<dbReference type="InterPro" id="IPR039426">
    <property type="entry name" value="TonB-dep_rcpt-like"/>
</dbReference>
<proteinExistence type="inferred from homology"/>
<dbReference type="InterPro" id="IPR000531">
    <property type="entry name" value="Beta-barrel_TonB"/>
</dbReference>
<feature type="domain" description="TonB-dependent receptor plug" evidence="16">
    <location>
        <begin position="237"/>
        <end position="346"/>
    </location>
</feature>
<keyword evidence="6" id="KW-0732">Signal</keyword>
<dbReference type="SUPFAM" id="SSF56935">
    <property type="entry name" value="Porins"/>
    <property type="match status" value="1"/>
</dbReference>
<evidence type="ECO:0000256" key="13">
    <source>
        <dbReference type="RuleBase" id="RU003357"/>
    </source>
</evidence>
<reference evidence="17 18" key="1">
    <citation type="submission" date="2020-08" db="EMBL/GenBank/DDBJ databases">
        <title>Genomic Encyclopedia of Type Strains, Phase IV (KMG-IV): sequencing the most valuable type-strain genomes for metagenomic binning, comparative biology and taxonomic classification.</title>
        <authorList>
            <person name="Goeker M."/>
        </authorList>
    </citation>
    <scope>NUCLEOTIDE SEQUENCE [LARGE SCALE GENOMIC DNA]</scope>
    <source>
        <strain evidence="17 18">DSM 17976</strain>
    </source>
</reference>
<evidence type="ECO:0000313" key="18">
    <source>
        <dbReference type="Proteomes" id="UP000541352"/>
    </source>
</evidence>
<sequence>MKKSVHLQVFLRAMRISLTQILIAVWFMSNAYATDSNAQSVLNQKITLRLQKQDVETVFNLIEKQVSAKFVFSSKMIQANRKININADQQPLQKVLDDVTKSLELNYKVTGNLIIISRTAKSSSSFPPSFQNEEAAKAEGHTISGKITDAKGDALIGTTVILSYQNKGQVADKNGMFTFSDIPNGNYTLNLSSIGFISLKKEVAVAGNDVQITIILQEDNLQLEQVVVTSSGSPKKKIESSVAISTINAKQLSQRPPLNSTDMLKAIPGLSVESSGGDGPGSVRVRGLPGGGYVFMGVMEDGLPVLPTGFSTSPSADQYYKVDLTIKTVEAVRGGHAAVLLANTPGALINVISNTGGDKFSGKVKYTRGLSQNANRFDANFGGKIAPKLKFNVGGFYRADDGIRPPSYRANEGGQLKMNLTYEIKPNSYLRFYGKYLNDKTAWLVPSYYSYDGSGQGKALPEFDLLTQILATRDTKVSLVAPTGKTYNYDFSDGAHLKSLAGGIEFKHITKNEWTIKNNLRYQSTTSNFTGSIVTAATSYKSNVNYYYLDGQKLNNPTGFYTGQSFIGTNSTDKQFSDNLDFNKQLGKHSLSFGAGIHTYDIDLFSLGATFNTEIANQPRTLLIGTATGNGYSGINIGTYRKGTTGITSAWASDEVSLGNLTLDLGLRADRFHIKGQRLQNTAPFTNYTPFDETRTYGTASVGLNYKINDHHALFGRATRTYSALNIGDYSNFTFNPDAVKDRGVFMSEVGYKINTPKFSLFSSLVYAKLTNIASSMLIPNTTAGFISIGTFASSRNLSAEIEATYTPSKNLNFRLVTTFQNSKYPQYEVTAPSNARADLAGKLYSWSGNYAERIPNVIWELSGTYNYKIFDLFASFRHIGKRWSSPSNVYHMGGYDELSMGLDCKITKKLGFRVWGDNLTNSRGLTEGNIRGDQFLLNGNFEKGSLQIGRIILPRSFWTSLTYSF</sequence>
<evidence type="ECO:0000259" key="14">
    <source>
        <dbReference type="Pfam" id="PF00593"/>
    </source>
</evidence>
<dbReference type="EMBL" id="JACIBY010000007">
    <property type="protein sequence ID" value="MBB3839469.1"/>
    <property type="molecule type" value="Genomic_DNA"/>
</dbReference>
<evidence type="ECO:0000313" key="17">
    <source>
        <dbReference type="EMBL" id="MBB3839469.1"/>
    </source>
</evidence>
<comment type="similarity">
    <text evidence="12 13">Belongs to the TonB-dependent receptor family.</text>
</comment>
<evidence type="ECO:0008006" key="19">
    <source>
        <dbReference type="Google" id="ProtNLM"/>
    </source>
</evidence>
<dbReference type="Pfam" id="PF13715">
    <property type="entry name" value="CarbopepD_reg_2"/>
    <property type="match status" value="1"/>
</dbReference>
<comment type="caution">
    <text evidence="17">The sequence shown here is derived from an EMBL/GenBank/DDBJ whole genome shotgun (WGS) entry which is preliminary data.</text>
</comment>
<organism evidence="17 18">
    <name type="scientific">Runella defluvii</name>
    <dbReference type="NCBI Taxonomy" id="370973"/>
    <lineage>
        <taxon>Bacteria</taxon>
        <taxon>Pseudomonadati</taxon>
        <taxon>Bacteroidota</taxon>
        <taxon>Cytophagia</taxon>
        <taxon>Cytophagales</taxon>
        <taxon>Spirosomataceae</taxon>
        <taxon>Runella</taxon>
    </lineage>
</organism>
<evidence type="ECO:0000256" key="11">
    <source>
        <dbReference type="ARBA" id="ARBA00023237"/>
    </source>
</evidence>
<evidence type="ECO:0000256" key="7">
    <source>
        <dbReference type="ARBA" id="ARBA00023004"/>
    </source>
</evidence>